<evidence type="ECO:0000313" key="1">
    <source>
        <dbReference type="EMBL" id="CAI6342560.1"/>
    </source>
</evidence>
<dbReference type="Proteomes" id="UP001152607">
    <property type="component" value="Unassembled WGS sequence"/>
</dbReference>
<dbReference type="AlphaFoldDB" id="A0A9W4XVM6"/>
<dbReference type="EMBL" id="CAOQHR010000013">
    <property type="protein sequence ID" value="CAI6342560.1"/>
    <property type="molecule type" value="Genomic_DNA"/>
</dbReference>
<keyword evidence="2" id="KW-1185">Reference proteome</keyword>
<name>A0A9W4XVM6_9PLEO</name>
<evidence type="ECO:0000313" key="2">
    <source>
        <dbReference type="Proteomes" id="UP001152607"/>
    </source>
</evidence>
<gene>
    <name evidence="1" type="ORF">PDIGIT_LOCUS15769</name>
</gene>
<sequence length="322" mass="34667">MATTTIMMETPFAILPEDMHRLEQEEGFVMLRGYLKDMVGADFCTTHTAAPQTHATSLLQRDILHALNMPLAALFHRASALAAAALCSKTASDHELAFTGPARSAFLWLQCFLAEEEAWVRTAGCPACIVTATLSTESHIRLTIAAALLSTSPPPPPSPTIPEADTALPCADGVEAGREKAAPQLPSLPHIIPALRAAIEADAFWGPDYWDHLFSRATQLCASFRALMAGMADLETLVESPSPTCAAGERGVGVGVAQPGARLGVAVRESRLAKRQLRLEREEVELARRWSKQCWGKALGIGVALVDGVRDRDGRVRRLTCP</sequence>
<proteinExistence type="predicted"/>
<organism evidence="1 2">
    <name type="scientific">Periconia digitata</name>
    <dbReference type="NCBI Taxonomy" id="1303443"/>
    <lineage>
        <taxon>Eukaryota</taxon>
        <taxon>Fungi</taxon>
        <taxon>Dikarya</taxon>
        <taxon>Ascomycota</taxon>
        <taxon>Pezizomycotina</taxon>
        <taxon>Dothideomycetes</taxon>
        <taxon>Pleosporomycetidae</taxon>
        <taxon>Pleosporales</taxon>
        <taxon>Massarineae</taxon>
        <taxon>Periconiaceae</taxon>
        <taxon>Periconia</taxon>
    </lineage>
</organism>
<accession>A0A9W4XVM6</accession>
<protein>
    <submittedName>
        <fullName evidence="1">Uncharacterized protein</fullName>
    </submittedName>
</protein>
<dbReference type="OrthoDB" id="5272500at2759"/>
<comment type="caution">
    <text evidence="1">The sequence shown here is derived from an EMBL/GenBank/DDBJ whole genome shotgun (WGS) entry which is preliminary data.</text>
</comment>
<reference evidence="1" key="1">
    <citation type="submission" date="2023-01" db="EMBL/GenBank/DDBJ databases">
        <authorList>
            <person name="Van Ghelder C."/>
            <person name="Rancurel C."/>
        </authorList>
    </citation>
    <scope>NUCLEOTIDE SEQUENCE</scope>
    <source>
        <strain evidence="1">CNCM I-4278</strain>
    </source>
</reference>